<dbReference type="GO" id="GO:0003677">
    <property type="term" value="F:DNA binding"/>
    <property type="evidence" value="ECO:0007669"/>
    <property type="project" value="InterPro"/>
</dbReference>
<feature type="domain" description="Transposase IS200-like" evidence="1">
    <location>
        <begin position="3"/>
        <end position="64"/>
    </location>
</feature>
<dbReference type="SUPFAM" id="SSF143422">
    <property type="entry name" value="Transposase IS200-like"/>
    <property type="match status" value="1"/>
</dbReference>
<keyword evidence="3" id="KW-1185">Reference proteome</keyword>
<dbReference type="GO" id="GO:0006313">
    <property type="term" value="P:DNA transposition"/>
    <property type="evidence" value="ECO:0007669"/>
    <property type="project" value="InterPro"/>
</dbReference>
<accession>A0A937F9F3</accession>
<organism evidence="2 3">
    <name type="scientific">Fulvivirga sediminis</name>
    <dbReference type="NCBI Taxonomy" id="2803949"/>
    <lineage>
        <taxon>Bacteria</taxon>
        <taxon>Pseudomonadati</taxon>
        <taxon>Bacteroidota</taxon>
        <taxon>Cytophagia</taxon>
        <taxon>Cytophagales</taxon>
        <taxon>Fulvivirgaceae</taxon>
        <taxon>Fulvivirga</taxon>
    </lineage>
</organism>
<dbReference type="Proteomes" id="UP000659388">
    <property type="component" value="Unassembled WGS sequence"/>
</dbReference>
<dbReference type="Pfam" id="PF01797">
    <property type="entry name" value="Y1_Tnp"/>
    <property type="match status" value="1"/>
</dbReference>
<sequence>MHIRHVLITFLKYYQQKRGLIIHAWCLMPSHLHMVISSRNGESLSAIMRDFKKHCNKKLIEEIKLIQ</sequence>
<evidence type="ECO:0000313" key="3">
    <source>
        <dbReference type="Proteomes" id="UP000659388"/>
    </source>
</evidence>
<proteinExistence type="predicted"/>
<comment type="caution">
    <text evidence="2">The sequence shown here is derived from an EMBL/GenBank/DDBJ whole genome shotgun (WGS) entry which is preliminary data.</text>
</comment>
<evidence type="ECO:0000313" key="2">
    <source>
        <dbReference type="EMBL" id="MBL3658922.1"/>
    </source>
</evidence>
<gene>
    <name evidence="2" type="ORF">JL102_22440</name>
</gene>
<reference evidence="2" key="1">
    <citation type="submission" date="2021-01" db="EMBL/GenBank/DDBJ databases">
        <title>Fulvivirga kasyanovii gen. nov., sp nov., a novel member of the phylum Bacteroidetes isolated from seawater in a mussel farm.</title>
        <authorList>
            <person name="Zhao L.-H."/>
            <person name="Wang Z.-J."/>
        </authorList>
    </citation>
    <scope>NUCLEOTIDE SEQUENCE</scope>
    <source>
        <strain evidence="2">2943</strain>
    </source>
</reference>
<dbReference type="InterPro" id="IPR036515">
    <property type="entry name" value="Transposase_17_sf"/>
</dbReference>
<dbReference type="AlphaFoldDB" id="A0A937F9F3"/>
<evidence type="ECO:0000259" key="1">
    <source>
        <dbReference type="Pfam" id="PF01797"/>
    </source>
</evidence>
<dbReference type="EMBL" id="JAESIY010000020">
    <property type="protein sequence ID" value="MBL3658922.1"/>
    <property type="molecule type" value="Genomic_DNA"/>
</dbReference>
<name>A0A937F9F3_9BACT</name>
<protein>
    <submittedName>
        <fullName evidence="2">Transposase</fullName>
    </submittedName>
</protein>
<dbReference type="GO" id="GO:0004803">
    <property type="term" value="F:transposase activity"/>
    <property type="evidence" value="ECO:0007669"/>
    <property type="project" value="InterPro"/>
</dbReference>
<dbReference type="RefSeq" id="WP_202246716.1">
    <property type="nucleotide sequence ID" value="NZ_JAESIY010000020.1"/>
</dbReference>
<dbReference type="Gene3D" id="3.30.70.1290">
    <property type="entry name" value="Transposase IS200-like"/>
    <property type="match status" value="1"/>
</dbReference>
<dbReference type="InterPro" id="IPR002686">
    <property type="entry name" value="Transposase_17"/>
</dbReference>